<feature type="region of interest" description="Disordered" evidence="1">
    <location>
        <begin position="86"/>
        <end position="131"/>
    </location>
</feature>
<accession>A0ABV6YXT3</accession>
<proteinExistence type="predicted"/>
<evidence type="ECO:0000259" key="2">
    <source>
        <dbReference type="SMART" id="SM00834"/>
    </source>
</evidence>
<dbReference type="Pfam" id="PF09723">
    <property type="entry name" value="Zn_ribbon_8"/>
    <property type="match status" value="1"/>
</dbReference>
<evidence type="ECO:0000313" key="3">
    <source>
        <dbReference type="EMBL" id="MFC1851018.1"/>
    </source>
</evidence>
<dbReference type="NCBIfam" id="TIGR02605">
    <property type="entry name" value="CxxC_CxxC_SSSS"/>
    <property type="match status" value="1"/>
</dbReference>
<dbReference type="Proteomes" id="UP001594351">
    <property type="component" value="Unassembled WGS sequence"/>
</dbReference>
<protein>
    <submittedName>
        <fullName evidence="3">Zinc ribbon domain-containing protein</fullName>
    </submittedName>
</protein>
<name>A0ABV6YXT3_UNCC1</name>
<dbReference type="PANTHER" id="PTHR34404">
    <property type="entry name" value="REGULATORY PROTEIN, FMDB FAMILY"/>
    <property type="match status" value="1"/>
</dbReference>
<gene>
    <name evidence="3" type="ORF">ACFL27_12560</name>
</gene>
<dbReference type="PANTHER" id="PTHR34404:SF3">
    <property type="entry name" value="REGULATORY PROTEIN, FMDB FAMILY"/>
    <property type="match status" value="1"/>
</dbReference>
<organism evidence="3 4">
    <name type="scientific">candidate division CSSED10-310 bacterium</name>
    <dbReference type="NCBI Taxonomy" id="2855610"/>
    <lineage>
        <taxon>Bacteria</taxon>
        <taxon>Bacteria division CSSED10-310</taxon>
    </lineage>
</organism>
<dbReference type="SMART" id="SM00834">
    <property type="entry name" value="CxxC_CXXC_SSSS"/>
    <property type="match status" value="1"/>
</dbReference>
<comment type="caution">
    <text evidence="3">The sequence shown here is derived from an EMBL/GenBank/DDBJ whole genome shotgun (WGS) entry which is preliminary data.</text>
</comment>
<sequence>MPIYEYYCPDCHKIYQFFVRNVPEHRAPACPRCESTELTRRFSIFTTTTTEESRLEKLADPSKLAGLDENDPKSLARWMRKMSKEIGDEDMGPEFNEMIDRLEAGEDPEEIERSMSMDPKSPPTDSTLYEA</sequence>
<dbReference type="InterPro" id="IPR013429">
    <property type="entry name" value="Regulatory_FmdB_Zinc_ribbon"/>
</dbReference>
<dbReference type="EMBL" id="JBHPBY010000143">
    <property type="protein sequence ID" value="MFC1851018.1"/>
    <property type="molecule type" value="Genomic_DNA"/>
</dbReference>
<evidence type="ECO:0000313" key="4">
    <source>
        <dbReference type="Proteomes" id="UP001594351"/>
    </source>
</evidence>
<feature type="domain" description="Putative regulatory protein FmdB zinc ribbon" evidence="2">
    <location>
        <begin position="1"/>
        <end position="43"/>
    </location>
</feature>
<reference evidence="3 4" key="1">
    <citation type="submission" date="2024-09" db="EMBL/GenBank/DDBJ databases">
        <title>Laminarin stimulates single cell rates of sulfate reduction while oxygen inhibits transcriptomic activity in coastal marine sediment.</title>
        <authorList>
            <person name="Lindsay M."/>
            <person name="Orcutt B."/>
            <person name="Emerson D."/>
            <person name="Stepanauskas R."/>
            <person name="D'Angelo T."/>
        </authorList>
    </citation>
    <scope>NUCLEOTIDE SEQUENCE [LARGE SCALE GENOMIC DNA]</scope>
    <source>
        <strain evidence="3">SAG AM-311-K15</strain>
    </source>
</reference>
<keyword evidence="4" id="KW-1185">Reference proteome</keyword>
<evidence type="ECO:0000256" key="1">
    <source>
        <dbReference type="SAM" id="MobiDB-lite"/>
    </source>
</evidence>